<evidence type="ECO:0000259" key="1">
    <source>
        <dbReference type="Pfam" id="PF23797"/>
    </source>
</evidence>
<dbReference type="Proteomes" id="UP001516023">
    <property type="component" value="Unassembled WGS sequence"/>
</dbReference>
<gene>
    <name evidence="2" type="ORF">HJC23_013849</name>
</gene>
<reference evidence="2 3" key="1">
    <citation type="journal article" date="2020" name="G3 (Bethesda)">
        <title>Improved Reference Genome for Cyclotella cryptica CCMP332, a Model for Cell Wall Morphogenesis, Salinity Adaptation, and Lipid Production in Diatoms (Bacillariophyta).</title>
        <authorList>
            <person name="Roberts W.R."/>
            <person name="Downey K.M."/>
            <person name="Ruck E.C."/>
            <person name="Traller J.C."/>
            <person name="Alverson A.J."/>
        </authorList>
    </citation>
    <scope>NUCLEOTIDE SEQUENCE [LARGE SCALE GENOMIC DNA]</scope>
    <source>
        <strain evidence="2 3">CCMP332</strain>
    </source>
</reference>
<evidence type="ECO:0000313" key="2">
    <source>
        <dbReference type="EMBL" id="KAL3784809.1"/>
    </source>
</evidence>
<dbReference type="AlphaFoldDB" id="A0ABD3P969"/>
<dbReference type="Pfam" id="PF23797">
    <property type="entry name" value="Beta-prop_ELP1_2nd"/>
    <property type="match status" value="1"/>
</dbReference>
<accession>A0ABD3P969</accession>
<name>A0ABD3P969_9STRA</name>
<proteinExistence type="predicted"/>
<feature type="domain" description="ELP1 N-terminal second beta-propeller" evidence="1">
    <location>
        <begin position="3"/>
        <end position="96"/>
    </location>
</feature>
<dbReference type="EMBL" id="JABMIG020000228">
    <property type="protein sequence ID" value="KAL3784809.1"/>
    <property type="molecule type" value="Genomic_DNA"/>
</dbReference>
<keyword evidence="3" id="KW-1185">Reference proteome</keyword>
<organism evidence="2 3">
    <name type="scientific">Cyclotella cryptica</name>
    <dbReference type="NCBI Taxonomy" id="29204"/>
    <lineage>
        <taxon>Eukaryota</taxon>
        <taxon>Sar</taxon>
        <taxon>Stramenopiles</taxon>
        <taxon>Ochrophyta</taxon>
        <taxon>Bacillariophyta</taxon>
        <taxon>Coscinodiscophyceae</taxon>
        <taxon>Thalassiosirophycidae</taxon>
        <taxon>Stephanodiscales</taxon>
        <taxon>Stephanodiscaceae</taxon>
        <taxon>Cyclotella</taxon>
    </lineage>
</organism>
<sequence length="220" mass="23790">MAIDGKTLHMTPLDKAIVPPPMYASSLEFPAPVVGIATRPCFFHERSSRTDRNWVEFLVTMSDRKVALLNFGLLGNGVSLTPGFSPPSIMATVDAPGTNSSDKEMDILPALEGSVLRDITIIDANKDSFTVIAVASPKAAREKYISFDNLIEMNISWNASGDSSQSLSAEITITASLPLREGRALRIVNWSDTAFTEKARGSALVELSDGALSNIHMVEY</sequence>
<protein>
    <recommendedName>
        <fullName evidence="1">ELP1 N-terminal second beta-propeller domain-containing protein</fullName>
    </recommendedName>
</protein>
<evidence type="ECO:0000313" key="3">
    <source>
        <dbReference type="Proteomes" id="UP001516023"/>
    </source>
</evidence>
<comment type="caution">
    <text evidence="2">The sequence shown here is derived from an EMBL/GenBank/DDBJ whole genome shotgun (WGS) entry which is preliminary data.</text>
</comment>
<dbReference type="InterPro" id="IPR056165">
    <property type="entry name" value="Beta-prop_ELP1_2nd"/>
</dbReference>